<gene>
    <name evidence="1" type="ORF">HCA69_12380</name>
</gene>
<evidence type="ECO:0000313" key="2">
    <source>
        <dbReference type="Proteomes" id="UP000535908"/>
    </source>
</evidence>
<accession>A0A7X0Y592</accession>
<proteinExistence type="predicted"/>
<dbReference type="RefSeq" id="WP_185526721.1">
    <property type="nucleotide sequence ID" value="NZ_JAARWN010000014.1"/>
</dbReference>
<sequence length="103" mass="12418">MNFKEQLQKDREEAFEVWYQRYKAREDLKKEFRISAAQGYTGYSIDCLEGYDSDVKRRKCSDEFLEHLKKDFPDLDIRRETGTTGTFVNIPFNKIHFFWGESE</sequence>
<organism evidence="1 2">
    <name type="scientific">Listeria grandensis</name>
    <dbReference type="NCBI Taxonomy" id="1494963"/>
    <lineage>
        <taxon>Bacteria</taxon>
        <taxon>Bacillati</taxon>
        <taxon>Bacillota</taxon>
        <taxon>Bacilli</taxon>
        <taxon>Bacillales</taxon>
        <taxon>Listeriaceae</taxon>
        <taxon>Listeria</taxon>
    </lineage>
</organism>
<name>A0A7X0Y592_9LIST</name>
<comment type="caution">
    <text evidence="1">The sequence shown here is derived from an EMBL/GenBank/DDBJ whole genome shotgun (WGS) entry which is preliminary data.</text>
</comment>
<dbReference type="AlphaFoldDB" id="A0A7X0Y592"/>
<protein>
    <submittedName>
        <fullName evidence="1">Uncharacterized protein</fullName>
    </submittedName>
</protein>
<reference evidence="1 2" key="1">
    <citation type="submission" date="2020-03" db="EMBL/GenBank/DDBJ databases">
        <title>Soil Listeria distribution.</title>
        <authorList>
            <person name="Liao J."/>
            <person name="Wiedmann M."/>
        </authorList>
    </citation>
    <scope>NUCLEOTIDE SEQUENCE [LARGE SCALE GENOMIC DNA]</scope>
    <source>
        <strain evidence="1 2">FSL L7-0741</strain>
    </source>
</reference>
<evidence type="ECO:0000313" key="1">
    <source>
        <dbReference type="EMBL" id="MBC1937169.1"/>
    </source>
</evidence>
<dbReference type="EMBL" id="JAARWN010000014">
    <property type="protein sequence ID" value="MBC1937169.1"/>
    <property type="molecule type" value="Genomic_DNA"/>
</dbReference>
<dbReference type="Proteomes" id="UP000535908">
    <property type="component" value="Unassembled WGS sequence"/>
</dbReference>